<evidence type="ECO:0000256" key="2">
    <source>
        <dbReference type="SAM" id="Phobius"/>
    </source>
</evidence>
<feature type="compositionally biased region" description="Low complexity" evidence="1">
    <location>
        <begin position="210"/>
        <end position="229"/>
    </location>
</feature>
<feature type="transmembrane region" description="Helical" evidence="2">
    <location>
        <begin position="14"/>
        <end position="34"/>
    </location>
</feature>
<evidence type="ECO:0000256" key="1">
    <source>
        <dbReference type="SAM" id="MobiDB-lite"/>
    </source>
</evidence>
<name>A0A519BQA9_9DELT</name>
<protein>
    <submittedName>
        <fullName evidence="3">Uncharacterized protein</fullName>
    </submittedName>
</protein>
<sequence length="360" mass="42325">MNNIIKLLKNHKDYIILSILISLWLIVLGILSVYFANIIDVLFQSLFHSINKNIALILIIKSLIIICIIILLIYLIFRNKKRFKFYSIANEQNLGENKFKAIVLPISSLLFRDYNQLKIEENGQEISIQFKDNFSFQIKNSENNNIDCVNNFFNEIKKFEKLKQSRLGFNWEVPLKIIYKIKKNQIKCPNCLKYIVLLGTEGQLSSNRHFNNNMQQNNDFNSSNNNNDNSSYPQLDKLEKLMNIFFSNNSDNSNDIKIIKRKLNDFENFTELSEKFEEIEEDIKKEYFKEYNDNKIKNYENYKEINDTEIAYDITGGQKLVSVVGTFFSLKSQSPILYVSQNNNDNIKVINAIYKMEPPE</sequence>
<dbReference type="Proteomes" id="UP000319296">
    <property type="component" value="Unassembled WGS sequence"/>
</dbReference>
<feature type="region of interest" description="Disordered" evidence="1">
    <location>
        <begin position="208"/>
        <end position="229"/>
    </location>
</feature>
<keyword evidence="2" id="KW-1133">Transmembrane helix</keyword>
<proteinExistence type="predicted"/>
<keyword evidence="2" id="KW-0472">Membrane</keyword>
<comment type="caution">
    <text evidence="3">The sequence shown here is derived from an EMBL/GenBank/DDBJ whole genome shotgun (WGS) entry which is preliminary data.</text>
</comment>
<dbReference type="AlphaFoldDB" id="A0A519BQA9"/>
<reference evidence="3 4" key="1">
    <citation type="journal article" date="2019" name="ISME J.">
        <title>Insights into ecological role of a new deltaproteobacterial order Candidatus Acidulodesulfobacterales by metagenomics and metatranscriptomics.</title>
        <authorList>
            <person name="Tan S."/>
            <person name="Liu J."/>
            <person name="Fang Y."/>
            <person name="Hedlund B.P."/>
            <person name="Lian Z.H."/>
            <person name="Huang L.Y."/>
            <person name="Li J.T."/>
            <person name="Huang L.N."/>
            <person name="Li W.J."/>
            <person name="Jiang H.C."/>
            <person name="Dong H.L."/>
            <person name="Shu W.S."/>
        </authorList>
    </citation>
    <scope>NUCLEOTIDE SEQUENCE [LARGE SCALE GENOMIC DNA]</scope>
    <source>
        <strain evidence="3">AP1</strain>
    </source>
</reference>
<organism evidence="3 4">
    <name type="scientific">Candidatus Acididesulfobacter diazotrophicus</name>
    <dbReference type="NCBI Taxonomy" id="2597226"/>
    <lineage>
        <taxon>Bacteria</taxon>
        <taxon>Deltaproteobacteria</taxon>
        <taxon>Candidatus Acidulodesulfobacterales</taxon>
        <taxon>Candidatus Acididesulfobacter</taxon>
    </lineage>
</organism>
<accession>A0A519BQA9</accession>
<evidence type="ECO:0000313" key="4">
    <source>
        <dbReference type="Proteomes" id="UP000319296"/>
    </source>
</evidence>
<feature type="transmembrane region" description="Helical" evidence="2">
    <location>
        <begin position="54"/>
        <end position="77"/>
    </location>
</feature>
<evidence type="ECO:0000313" key="3">
    <source>
        <dbReference type="EMBL" id="RZD19454.1"/>
    </source>
</evidence>
<gene>
    <name evidence="3" type="ORF">EVG15_00815</name>
</gene>
<dbReference type="EMBL" id="SGBB01000001">
    <property type="protein sequence ID" value="RZD19454.1"/>
    <property type="molecule type" value="Genomic_DNA"/>
</dbReference>
<keyword evidence="2" id="KW-0812">Transmembrane</keyword>